<dbReference type="Gene3D" id="3.40.50.2000">
    <property type="entry name" value="Glycogen Phosphorylase B"/>
    <property type="match status" value="2"/>
</dbReference>
<sequence>MNTRIIILVGSFKTGGAERMALRIGKQLSQRGLDVHYVIQNNIQELPHNVPPNRLHILTEYDPNRSRLHYFQKIMLLRKVTKKVKPKAIVAFTRFSSFLATFSGVDNIIGTYDYPPYIVKSKMKHFESDWAISWPWTRKILVPSKGLYRSIRGRSKFHKSKLGYLPNCIDFEDIKESAQQSNKITTAGGETQQGQYIIAIGRLCLAKNFPLLLEAFKESKIRQSHKLLIVGHGVLEKQLEELVHELRLTNYVIFTGKVANPFPLLSRASFLVNTSIEESFCLVILEALALGVPVVATDCDFGPADMVVDNVNGRLVPNRNKKELISVLDEIEANPSLLSKWASKASDSVRSFSSQEVGEQYFRLIQQDME</sequence>
<protein>
    <recommendedName>
        <fullName evidence="5">Glycosyltransferase</fullName>
    </recommendedName>
</protein>
<dbReference type="GO" id="GO:0016757">
    <property type="term" value="F:glycosyltransferase activity"/>
    <property type="evidence" value="ECO:0007669"/>
    <property type="project" value="InterPro"/>
</dbReference>
<dbReference type="AlphaFoldDB" id="A0A2G0CBZ6"/>
<dbReference type="CDD" id="cd03811">
    <property type="entry name" value="GT4_GT28_WabH-like"/>
    <property type="match status" value="1"/>
</dbReference>
<accession>A0A2G0CBZ6</accession>
<evidence type="ECO:0000259" key="2">
    <source>
        <dbReference type="Pfam" id="PF13439"/>
    </source>
</evidence>
<proteinExistence type="predicted"/>
<dbReference type="Pfam" id="PF13439">
    <property type="entry name" value="Glyco_transf_4"/>
    <property type="match status" value="1"/>
</dbReference>
<feature type="domain" description="Glycosyltransferase subfamily 4-like N-terminal" evidence="2">
    <location>
        <begin position="15"/>
        <end position="172"/>
    </location>
</feature>
<dbReference type="InterPro" id="IPR028098">
    <property type="entry name" value="Glyco_trans_4-like_N"/>
</dbReference>
<feature type="domain" description="Glycosyl transferase family 1" evidence="1">
    <location>
        <begin position="190"/>
        <end position="345"/>
    </location>
</feature>
<gene>
    <name evidence="3" type="ORF">CGL56_15415</name>
</gene>
<dbReference type="SUPFAM" id="SSF53756">
    <property type="entry name" value="UDP-Glycosyltransferase/glycogen phosphorylase"/>
    <property type="match status" value="1"/>
</dbReference>
<dbReference type="OrthoDB" id="1522162at2"/>
<dbReference type="PANTHER" id="PTHR12526">
    <property type="entry name" value="GLYCOSYLTRANSFERASE"/>
    <property type="match status" value="1"/>
</dbReference>
<dbReference type="Proteomes" id="UP000226437">
    <property type="component" value="Unassembled WGS sequence"/>
</dbReference>
<evidence type="ECO:0000313" key="4">
    <source>
        <dbReference type="Proteomes" id="UP000226437"/>
    </source>
</evidence>
<evidence type="ECO:0000259" key="1">
    <source>
        <dbReference type="Pfam" id="PF00534"/>
    </source>
</evidence>
<name>A0A2G0CBZ6_9BACT</name>
<reference evidence="3 4" key="1">
    <citation type="submission" date="2017-10" db="EMBL/GenBank/DDBJ databases">
        <title>The draft genome sequence of Lewinella marina KCTC 32374.</title>
        <authorList>
            <person name="Wang K."/>
        </authorList>
    </citation>
    <scope>NUCLEOTIDE SEQUENCE [LARGE SCALE GENOMIC DNA]</scope>
    <source>
        <strain evidence="3 4">MKG-38</strain>
    </source>
</reference>
<keyword evidence="4" id="KW-1185">Reference proteome</keyword>
<dbReference type="RefSeq" id="WP_099107477.1">
    <property type="nucleotide sequence ID" value="NZ_JAATJF010000003.1"/>
</dbReference>
<evidence type="ECO:0000313" key="3">
    <source>
        <dbReference type="EMBL" id="PHK97486.1"/>
    </source>
</evidence>
<comment type="caution">
    <text evidence="3">The sequence shown here is derived from an EMBL/GenBank/DDBJ whole genome shotgun (WGS) entry which is preliminary data.</text>
</comment>
<dbReference type="PANTHER" id="PTHR12526:SF630">
    <property type="entry name" value="GLYCOSYLTRANSFERASE"/>
    <property type="match status" value="1"/>
</dbReference>
<evidence type="ECO:0008006" key="5">
    <source>
        <dbReference type="Google" id="ProtNLM"/>
    </source>
</evidence>
<dbReference type="InterPro" id="IPR001296">
    <property type="entry name" value="Glyco_trans_1"/>
</dbReference>
<dbReference type="EMBL" id="PDLO01000008">
    <property type="protein sequence ID" value="PHK97486.1"/>
    <property type="molecule type" value="Genomic_DNA"/>
</dbReference>
<dbReference type="Pfam" id="PF00534">
    <property type="entry name" value="Glycos_transf_1"/>
    <property type="match status" value="1"/>
</dbReference>
<organism evidence="3 4">
    <name type="scientific">Neolewinella marina</name>
    <dbReference type="NCBI Taxonomy" id="438751"/>
    <lineage>
        <taxon>Bacteria</taxon>
        <taxon>Pseudomonadati</taxon>
        <taxon>Bacteroidota</taxon>
        <taxon>Saprospiria</taxon>
        <taxon>Saprospirales</taxon>
        <taxon>Lewinellaceae</taxon>
        <taxon>Neolewinella</taxon>
    </lineage>
</organism>